<gene>
    <name evidence="3" type="ORF">RGQ30_04650</name>
</gene>
<dbReference type="InterPro" id="IPR007835">
    <property type="entry name" value="MOFRL"/>
</dbReference>
<dbReference type="KEGG" id="lto:RGQ30_04650"/>
<accession>A0AA86IXK2</accession>
<dbReference type="AlphaFoldDB" id="A0AA86IXK2"/>
<dbReference type="GO" id="GO:0008887">
    <property type="term" value="F:glycerate kinase activity"/>
    <property type="evidence" value="ECO:0007669"/>
    <property type="project" value="InterPro"/>
</dbReference>
<organism evidence="3 4">
    <name type="scientific">Limnobacter thiooxidans</name>
    <dbReference type="NCBI Taxonomy" id="131080"/>
    <lineage>
        <taxon>Bacteria</taxon>
        <taxon>Pseudomonadati</taxon>
        <taxon>Pseudomonadota</taxon>
        <taxon>Betaproteobacteria</taxon>
        <taxon>Burkholderiales</taxon>
        <taxon>Burkholderiaceae</taxon>
        <taxon>Limnobacter</taxon>
    </lineage>
</organism>
<reference evidence="3 4" key="1">
    <citation type="submission" date="2023-10" db="EMBL/GenBank/DDBJ databases">
        <title>Complete Genome Sequence of Limnobacter thiooxidans CS-K2T, Isolated from freshwater lake sediments in Bavaria, Germany.</title>
        <authorList>
            <person name="Naruki M."/>
            <person name="Watanabe A."/>
            <person name="Warashina T."/>
            <person name="Morita T."/>
            <person name="Arakawa K."/>
        </authorList>
    </citation>
    <scope>NUCLEOTIDE SEQUENCE [LARGE SCALE GENOMIC DNA]</scope>
    <source>
        <strain evidence="3 4">CS-K2</strain>
    </source>
</reference>
<dbReference type="InterPro" id="IPR025286">
    <property type="entry name" value="MOFRL_assoc_dom"/>
</dbReference>
<feature type="domain" description="MOFRL" evidence="1">
    <location>
        <begin position="328"/>
        <end position="439"/>
    </location>
</feature>
<dbReference type="PANTHER" id="PTHR12227">
    <property type="entry name" value="GLYCERATE KINASE"/>
    <property type="match status" value="1"/>
</dbReference>
<evidence type="ECO:0000259" key="2">
    <source>
        <dbReference type="Pfam" id="PF13660"/>
    </source>
</evidence>
<dbReference type="EMBL" id="AP028947">
    <property type="protein sequence ID" value="BET24964.1"/>
    <property type="molecule type" value="Genomic_DNA"/>
</dbReference>
<proteinExistence type="predicted"/>
<evidence type="ECO:0000313" key="3">
    <source>
        <dbReference type="EMBL" id="BET24964.1"/>
    </source>
</evidence>
<dbReference type="InterPro" id="IPR039760">
    <property type="entry name" value="MOFRL_protein"/>
</dbReference>
<dbReference type="Gene3D" id="3.40.50.10180">
    <property type="entry name" value="Glycerate kinase, MOFRL-like N-terminal domain"/>
    <property type="match status" value="1"/>
</dbReference>
<dbReference type="Gene3D" id="3.40.1480.10">
    <property type="entry name" value="MOFRL domain"/>
    <property type="match status" value="1"/>
</dbReference>
<dbReference type="PANTHER" id="PTHR12227:SF0">
    <property type="entry name" value="GLYCERATE KINASE"/>
    <property type="match status" value="1"/>
</dbReference>
<dbReference type="Proteomes" id="UP001329151">
    <property type="component" value="Chromosome"/>
</dbReference>
<keyword evidence="4" id="KW-1185">Reference proteome</keyword>
<dbReference type="SUPFAM" id="SSF82544">
    <property type="entry name" value="GckA/TtuD-like"/>
    <property type="match status" value="1"/>
</dbReference>
<evidence type="ECO:0000259" key="1">
    <source>
        <dbReference type="Pfam" id="PF05161"/>
    </source>
</evidence>
<dbReference type="GO" id="GO:0005737">
    <property type="term" value="C:cytoplasm"/>
    <property type="evidence" value="ECO:0007669"/>
    <property type="project" value="TreeGrafter"/>
</dbReference>
<keyword evidence="3" id="KW-0808">Transferase</keyword>
<feature type="domain" description="MOFRL-associated" evidence="2">
    <location>
        <begin position="12"/>
        <end position="242"/>
    </location>
</feature>
<dbReference type="InterPro" id="IPR037035">
    <property type="entry name" value="GK-like_C_sf"/>
</dbReference>
<sequence length="448" mass="48331">MSERDDFFKALLTQVFEAGVLAAQPQRAIESAWHEHLLPWLEQLAPERERIWVFGAGKAAASMAKALEDVAGSTEALQGFVVTRRGHAVKTNVIEVVQAAHPVPDEDGQRAARRLYKAISEVPSSDAVIALVSGGGSSLLSVPVKDIPFVDLQQLNRALLSCGAPIDEMNIVRKHVTQTLGGQLAQVCRAPVFQLLISDVPGDDPSSIASGPFSPDESTFHDAVEVLRRWEVQVPHSISRYLDKGVRGGVPDTPKRSSLVFRKVRTQLLASNLKSLEAATELLESKGYRVLNLGDTLEGEARDVARVHAAIVRQAATGQGGWPTGPLAILSGGECTVTLNDTQLRQARGGRNSEFLLALAFYLRDLKAEVEIAAMAADTDGIDGIGGHAGALMLPGDKLLCKAAKLAPQLHLDQHTSYDYFKQLDRLLMTGPTMTNVNDLRVILIGEP</sequence>
<dbReference type="Pfam" id="PF13660">
    <property type="entry name" value="DUF4147"/>
    <property type="match status" value="1"/>
</dbReference>
<dbReference type="Pfam" id="PF05161">
    <property type="entry name" value="MOFRL"/>
    <property type="match status" value="1"/>
</dbReference>
<name>A0AA86IXK2_9BURK</name>
<keyword evidence="3" id="KW-0418">Kinase</keyword>
<dbReference type="RefSeq" id="WP_130558513.1">
    <property type="nucleotide sequence ID" value="NZ_AP028947.1"/>
</dbReference>
<evidence type="ECO:0000313" key="4">
    <source>
        <dbReference type="Proteomes" id="UP001329151"/>
    </source>
</evidence>
<dbReference type="InterPro" id="IPR038614">
    <property type="entry name" value="GK_N_sf"/>
</dbReference>
<protein>
    <submittedName>
        <fullName evidence="3">Glycerate kinase</fullName>
    </submittedName>
</protein>